<feature type="transmembrane region" description="Helical" evidence="6">
    <location>
        <begin position="50"/>
        <end position="74"/>
    </location>
</feature>
<keyword evidence="4 6" id="KW-1133">Transmembrane helix</keyword>
<evidence type="ECO:0000313" key="8">
    <source>
        <dbReference type="Proteomes" id="UP001597188"/>
    </source>
</evidence>
<evidence type="ECO:0000256" key="4">
    <source>
        <dbReference type="ARBA" id="ARBA00022989"/>
    </source>
</evidence>
<protein>
    <submittedName>
        <fullName evidence="7">Lipopolysaccharide biosynthesis protein</fullName>
    </submittedName>
</protein>
<comment type="subcellular location">
    <subcellularLocation>
        <location evidence="1">Cell membrane</location>
        <topology evidence="1">Multi-pass membrane protein</topology>
    </subcellularLocation>
</comment>
<keyword evidence="8" id="KW-1185">Reference proteome</keyword>
<gene>
    <name evidence="7" type="ORF">ACFQ5L_13010</name>
</gene>
<evidence type="ECO:0000313" key="7">
    <source>
        <dbReference type="EMBL" id="MFD1421860.1"/>
    </source>
</evidence>
<dbReference type="InterPro" id="IPR050833">
    <property type="entry name" value="Poly_Biosynth_Transport"/>
</dbReference>
<proteinExistence type="predicted"/>
<feature type="transmembrane region" description="Helical" evidence="6">
    <location>
        <begin position="12"/>
        <end position="30"/>
    </location>
</feature>
<feature type="transmembrane region" description="Helical" evidence="6">
    <location>
        <begin position="407"/>
        <end position="427"/>
    </location>
</feature>
<feature type="transmembrane region" description="Helical" evidence="6">
    <location>
        <begin position="477"/>
        <end position="497"/>
    </location>
</feature>
<organism evidence="7 8">
    <name type="scientific">Lactiplantibacillus songbeiensis</name>
    <dbReference type="NCBI Taxonomy" id="2559920"/>
    <lineage>
        <taxon>Bacteria</taxon>
        <taxon>Bacillati</taxon>
        <taxon>Bacillota</taxon>
        <taxon>Bacilli</taxon>
        <taxon>Lactobacillales</taxon>
        <taxon>Lactobacillaceae</taxon>
        <taxon>Lactiplantibacillus</taxon>
    </lineage>
</organism>
<evidence type="ECO:0000256" key="6">
    <source>
        <dbReference type="SAM" id="Phobius"/>
    </source>
</evidence>
<evidence type="ECO:0000256" key="1">
    <source>
        <dbReference type="ARBA" id="ARBA00004651"/>
    </source>
</evidence>
<name>A0ABW4C6C5_9LACO</name>
<comment type="caution">
    <text evidence="7">The sequence shown here is derived from an EMBL/GenBank/DDBJ whole genome shotgun (WGS) entry which is preliminary data.</text>
</comment>
<evidence type="ECO:0000256" key="5">
    <source>
        <dbReference type="ARBA" id="ARBA00023136"/>
    </source>
</evidence>
<feature type="transmembrane region" description="Helical" evidence="6">
    <location>
        <begin position="128"/>
        <end position="146"/>
    </location>
</feature>
<evidence type="ECO:0000256" key="2">
    <source>
        <dbReference type="ARBA" id="ARBA00022475"/>
    </source>
</evidence>
<feature type="transmembrane region" description="Helical" evidence="6">
    <location>
        <begin position="95"/>
        <end position="116"/>
    </location>
</feature>
<dbReference type="PANTHER" id="PTHR30250:SF26">
    <property type="entry name" value="PSMA PROTEIN"/>
    <property type="match status" value="1"/>
</dbReference>
<accession>A0ABW4C6C5</accession>
<feature type="transmembrane region" description="Helical" evidence="6">
    <location>
        <begin position="448"/>
        <end position="471"/>
    </location>
</feature>
<reference evidence="8" key="1">
    <citation type="journal article" date="2019" name="Int. J. Syst. Evol. Microbiol.">
        <title>The Global Catalogue of Microorganisms (GCM) 10K type strain sequencing project: providing services to taxonomists for standard genome sequencing and annotation.</title>
        <authorList>
            <consortium name="The Broad Institute Genomics Platform"/>
            <consortium name="The Broad Institute Genome Sequencing Center for Infectious Disease"/>
            <person name="Wu L."/>
            <person name="Ma J."/>
        </authorList>
    </citation>
    <scope>NUCLEOTIDE SEQUENCE [LARGE SCALE GENOMIC DNA]</scope>
    <source>
        <strain evidence="8">CCM 8931</strain>
    </source>
</reference>
<keyword evidence="3 6" id="KW-0812">Transmembrane</keyword>
<evidence type="ECO:0000256" key="3">
    <source>
        <dbReference type="ARBA" id="ARBA00022692"/>
    </source>
</evidence>
<dbReference type="PANTHER" id="PTHR30250">
    <property type="entry name" value="PST FAMILY PREDICTED COLANIC ACID TRANSPORTER"/>
    <property type="match status" value="1"/>
</dbReference>
<dbReference type="EMBL" id="JBHTOJ010000047">
    <property type="protein sequence ID" value="MFD1421860.1"/>
    <property type="molecule type" value="Genomic_DNA"/>
</dbReference>
<feature type="transmembrane region" description="Helical" evidence="6">
    <location>
        <begin position="312"/>
        <end position="335"/>
    </location>
</feature>
<dbReference type="Proteomes" id="UP001597188">
    <property type="component" value="Unassembled WGS sequence"/>
</dbReference>
<feature type="transmembrane region" description="Helical" evidence="6">
    <location>
        <begin position="177"/>
        <end position="204"/>
    </location>
</feature>
<sequence length="524" mass="59136">MKNESNRTKAASLNAVTILVTQILSLLLRFGVQTAFIHELSQNYLGLNGLFSNIISFLSFADLGIGTAITVALYEPIADRNIKKLRVLINFYRKTYLIIILVVFIIGLGISPWIYLFIKKPVFSNFQLTSWFLLYLLSTLATYFSANKRSFLMATQQGYLNSLNDFVFKAVQQTLQILVLVFFHSFLWFLILQVGVAILGNWQISKVADSRYPNVFLKNNLIWKNHLDSVTMKSIKHNVVGAISSKVGSIIVFGTDNLILSTFVGLMAVAKYSNYMLIVQSISSVFSQVMGSIVGSIGNLHVTAPKERQKAVLYQLLYMNMLINLFVSVGLSFAINGFISVWAGNDYLLSTNITIGIVLNYSITQSRYAAQCFISGMGLYWSLRWKSLIEAAINLFLSLFFVQVLNFGIMGVILGTLGSNILVNIIWEPYIVFYDGGLGSPKMYLFKYTCYEIYIIVVIVVLSIISPLMIHAGLVKLFFYTVIVEIVSITIFMLLTLGLPEFHYFFNVCQNFYCKVKSKLLRKI</sequence>
<keyword evidence="5 6" id="KW-0472">Membrane</keyword>
<keyword evidence="2" id="KW-1003">Cell membrane</keyword>
<feature type="transmembrane region" description="Helical" evidence="6">
    <location>
        <begin position="383"/>
        <end position="401"/>
    </location>
</feature>
<dbReference type="RefSeq" id="WP_137634558.1">
    <property type="nucleotide sequence ID" value="NZ_BJDL01000011.1"/>
</dbReference>